<dbReference type="InterPro" id="IPR011249">
    <property type="entry name" value="Metalloenz_LuxS/M16"/>
</dbReference>
<dbReference type="eggNOG" id="COG1026">
    <property type="taxonomic scope" value="Bacteria"/>
</dbReference>
<evidence type="ECO:0000313" key="2">
    <source>
        <dbReference type="EMBL" id="AEV30255.1"/>
    </source>
</evidence>
<dbReference type="GO" id="GO:0004222">
    <property type="term" value="F:metalloendopeptidase activity"/>
    <property type="evidence" value="ECO:0007669"/>
    <property type="project" value="TreeGrafter"/>
</dbReference>
<organism evidence="2 3">
    <name type="scientific">Sphaerochaeta pleomorpha (strain ATCC BAA-1885 / DSM 22778 / Grapes)</name>
    <dbReference type="NCBI Taxonomy" id="158190"/>
    <lineage>
        <taxon>Bacteria</taxon>
        <taxon>Pseudomonadati</taxon>
        <taxon>Spirochaetota</taxon>
        <taxon>Spirochaetia</taxon>
        <taxon>Spirochaetales</taxon>
        <taxon>Sphaerochaetaceae</taxon>
        <taxon>Sphaerochaeta</taxon>
    </lineage>
</organism>
<keyword evidence="3" id="KW-1185">Reference proteome</keyword>
<accession>G8QU08</accession>
<dbReference type="STRING" id="158190.SpiGrapes_2494"/>
<evidence type="ECO:0000313" key="3">
    <source>
        <dbReference type="Proteomes" id="UP000005632"/>
    </source>
</evidence>
<dbReference type="AlphaFoldDB" id="G8QU08"/>
<reference evidence="2 3" key="1">
    <citation type="submission" date="2011-11" db="EMBL/GenBank/DDBJ databases">
        <title>Complete sequence of Spirochaeta sp. grapes.</title>
        <authorList>
            <consortium name="US DOE Joint Genome Institute"/>
            <person name="Lucas S."/>
            <person name="Han J."/>
            <person name="Lapidus A."/>
            <person name="Cheng J.-F."/>
            <person name="Goodwin L."/>
            <person name="Pitluck S."/>
            <person name="Peters L."/>
            <person name="Ovchinnikova G."/>
            <person name="Munk A.C."/>
            <person name="Detter J.C."/>
            <person name="Han C."/>
            <person name="Tapia R."/>
            <person name="Land M."/>
            <person name="Hauser L."/>
            <person name="Kyrpides N."/>
            <person name="Ivanova N."/>
            <person name="Pagani I."/>
            <person name="Ritalahtilisa K."/>
            <person name="Loeffler F."/>
            <person name="Woyke T."/>
        </authorList>
    </citation>
    <scope>NUCLEOTIDE SEQUENCE [LARGE SCALE GENOMIC DNA]</scope>
    <source>
        <strain evidence="3">ATCC BAA-1885 / DSM 22778 / Grapes</strain>
    </source>
</reference>
<dbReference type="Pfam" id="PF05193">
    <property type="entry name" value="Peptidase_M16_C"/>
    <property type="match status" value="1"/>
</dbReference>
<dbReference type="HOGENOM" id="CLU_009165_1_0_12"/>
<dbReference type="InterPro" id="IPR055130">
    <property type="entry name" value="PreP_C"/>
</dbReference>
<dbReference type="RefSeq" id="WP_014271095.1">
    <property type="nucleotide sequence ID" value="NC_016633.1"/>
</dbReference>
<dbReference type="Proteomes" id="UP000005632">
    <property type="component" value="Chromosome"/>
</dbReference>
<proteinExistence type="predicted"/>
<dbReference type="InterPro" id="IPR011765">
    <property type="entry name" value="Pept_M16_N"/>
</dbReference>
<protein>
    <submittedName>
        <fullName evidence="2">Putative Zn-dependent peptidase, insulinase</fullName>
    </submittedName>
</protein>
<feature type="domain" description="Peptidase M16C associated" evidence="1">
    <location>
        <begin position="465"/>
        <end position="714"/>
    </location>
</feature>
<dbReference type="Gene3D" id="3.30.830.10">
    <property type="entry name" value="Metalloenzyme, LuxS/M16 peptidase-like"/>
    <property type="match status" value="4"/>
</dbReference>
<dbReference type="OrthoDB" id="9762027at2"/>
<dbReference type="Pfam" id="PF08367">
    <property type="entry name" value="M16C_assoc"/>
    <property type="match status" value="1"/>
</dbReference>
<name>G8QU08_SPHPG</name>
<dbReference type="Pfam" id="PF22516">
    <property type="entry name" value="PreP_C"/>
    <property type="match status" value="1"/>
</dbReference>
<dbReference type="PANTHER" id="PTHR43016">
    <property type="entry name" value="PRESEQUENCE PROTEASE"/>
    <property type="match status" value="1"/>
</dbReference>
<evidence type="ECO:0000259" key="1">
    <source>
        <dbReference type="SMART" id="SM01264"/>
    </source>
</evidence>
<dbReference type="InterPro" id="IPR007863">
    <property type="entry name" value="Peptidase_M16_C"/>
</dbReference>
<gene>
    <name evidence="2" type="ordered locus">SpiGrapes_2494</name>
</gene>
<dbReference type="Pfam" id="PF00675">
    <property type="entry name" value="Peptidase_M16"/>
    <property type="match status" value="1"/>
</dbReference>
<sequence>MGATQWSLGSIVSGFELVEITTLEDYKATGYLFRHIATKMEVYQVVNDDTELFFGYVFRTTPSNDYGIAHILEHSVLAGSKKYPVRDPFMTLLKGSTNTYMNAMTYPDKTLYPAASPLREDFENLFSVYSDAVFAPLLREETFQQEGVRLVCDEDSCHFEGVVYNEMLGDGGDHDSIVGRQSVRALFPDTLYSYESGGIPEEIIKLDYQQFLSFYGKFYHPSNCRLFLYGKLEVGEKLEYLDNEYLRTSGMIKVDEIPPCAQSWSAPRKSTFTSPVEEGEGEENSSVVLSWATSEISDPLEIVTLSTLVDILLGNPGSPLYKALLDTKLGLDVSPESGMSADFRQMPFVVGFKGIKQEKADEAEACILAEIKKLVTKGIDREVIDACMKRARFKLQEIPGGVPLGIRALLRSLRGWMMGLSPSSSIGISKPLEALENALKEDSRYFENWMQIHLLDNPHRCLVTVVPDKEHQKRQLSAIAKYAKQQYDALGKKGLKTLAEQNAHFLQFEQDGDTPETLATVPRLHLEDLPKEIKTNTYEHLMLSGRDLFFRPLFCNGIVYIDLAIQLEDLSERELMLMPLYLRLVQMTGLGDLTYPQVANILRHLTGDFSMYLESGSSLDGSFDRIMVLSRTKTLVEDFPEAMKFIGNLLQNANVGDQERITAALSDLKTDYVDNVTYNAHSFAALAAASVMNTVQHEGEVLSGLHQWFFLRTITDDQIPSLAEELLSLQKVLSNRNRYSLHLTCDEQYYKKLTKTLEKFLEKFPEGEVPVPRKRTYGDVVESEPHSVALYRLPSTVSYCAYVMKSSPCGSALQAAQVLLGQILSGNELWEVVRGQGGAYGVSAHADVTEQLFLFTSYRDPRIAGTLSDFKKVLETYTDKEIDWKHIENALISTVGEDLKPLSPSQEAILSFRRILYNITDEFRSKRRTQLLSITAQDLNEGAKALIENAGEKDSFVALAGGQLISTEKDKNPILDRPSVRLPL</sequence>
<dbReference type="InterPro" id="IPR013578">
    <property type="entry name" value="Peptidase_M16C_assoc"/>
</dbReference>
<dbReference type="PANTHER" id="PTHR43016:SF13">
    <property type="entry name" value="PRESEQUENCE PROTEASE, MITOCHONDRIAL"/>
    <property type="match status" value="1"/>
</dbReference>
<dbReference type="SMART" id="SM01264">
    <property type="entry name" value="M16C_associated"/>
    <property type="match status" value="1"/>
</dbReference>
<dbReference type="EMBL" id="CP003155">
    <property type="protein sequence ID" value="AEV30255.1"/>
    <property type="molecule type" value="Genomic_DNA"/>
</dbReference>
<dbReference type="SUPFAM" id="SSF63411">
    <property type="entry name" value="LuxS/MPP-like metallohydrolase"/>
    <property type="match status" value="4"/>
</dbReference>
<dbReference type="KEGG" id="sgp:SpiGrapes_2494"/>
<dbReference type="GO" id="GO:0016485">
    <property type="term" value="P:protein processing"/>
    <property type="evidence" value="ECO:0007669"/>
    <property type="project" value="TreeGrafter"/>
</dbReference>
<dbReference type="GO" id="GO:0046872">
    <property type="term" value="F:metal ion binding"/>
    <property type="evidence" value="ECO:0007669"/>
    <property type="project" value="InterPro"/>
</dbReference>